<feature type="signal peptide" evidence="1">
    <location>
        <begin position="1"/>
        <end position="30"/>
    </location>
</feature>
<protein>
    <recommendedName>
        <fullName evidence="2">DUF7731 domain-containing protein</fullName>
    </recommendedName>
</protein>
<evidence type="ECO:0000256" key="1">
    <source>
        <dbReference type="SAM" id="SignalP"/>
    </source>
</evidence>
<reference evidence="3 4" key="1">
    <citation type="submission" date="2024-11" db="EMBL/GenBank/DDBJ databases">
        <title>A near-complete genome assembly of Cinchona calisaya.</title>
        <authorList>
            <person name="Lian D.C."/>
            <person name="Zhao X.W."/>
            <person name="Wei L."/>
        </authorList>
    </citation>
    <scope>NUCLEOTIDE SEQUENCE [LARGE SCALE GENOMIC DNA]</scope>
    <source>
        <tissue evidence="3">Nenye</tissue>
    </source>
</reference>
<dbReference type="EMBL" id="JBJUIK010000001">
    <property type="protein sequence ID" value="KAL3538257.1"/>
    <property type="molecule type" value="Genomic_DNA"/>
</dbReference>
<keyword evidence="1" id="KW-0732">Signal</keyword>
<comment type="caution">
    <text evidence="3">The sequence shown here is derived from an EMBL/GenBank/DDBJ whole genome shotgun (WGS) entry which is preliminary data.</text>
</comment>
<organism evidence="3 4">
    <name type="scientific">Cinchona calisaya</name>
    <dbReference type="NCBI Taxonomy" id="153742"/>
    <lineage>
        <taxon>Eukaryota</taxon>
        <taxon>Viridiplantae</taxon>
        <taxon>Streptophyta</taxon>
        <taxon>Embryophyta</taxon>
        <taxon>Tracheophyta</taxon>
        <taxon>Spermatophyta</taxon>
        <taxon>Magnoliopsida</taxon>
        <taxon>eudicotyledons</taxon>
        <taxon>Gunneridae</taxon>
        <taxon>Pentapetalae</taxon>
        <taxon>asterids</taxon>
        <taxon>lamiids</taxon>
        <taxon>Gentianales</taxon>
        <taxon>Rubiaceae</taxon>
        <taxon>Cinchonoideae</taxon>
        <taxon>Cinchoneae</taxon>
        <taxon>Cinchona</taxon>
    </lineage>
</organism>
<dbReference type="InterPro" id="IPR056633">
    <property type="entry name" value="DUF7731"/>
</dbReference>
<name>A0ABD3B560_9GENT</name>
<dbReference type="PANTHER" id="PTHR34366:SF2">
    <property type="entry name" value="OS07G0289901 PROTEIN"/>
    <property type="match status" value="1"/>
</dbReference>
<accession>A0ABD3B560</accession>
<dbReference type="Proteomes" id="UP001630127">
    <property type="component" value="Unassembled WGS sequence"/>
</dbReference>
<dbReference type="PANTHER" id="PTHR34366">
    <property type="entry name" value="OS07G0289901 PROTEIN-RELATED"/>
    <property type="match status" value="1"/>
</dbReference>
<feature type="chain" id="PRO_5044806961" description="DUF7731 domain-containing protein" evidence="1">
    <location>
        <begin position="31"/>
        <end position="287"/>
    </location>
</feature>
<feature type="domain" description="DUF7731" evidence="2">
    <location>
        <begin position="35"/>
        <end position="123"/>
    </location>
</feature>
<feature type="domain" description="DUF7731" evidence="2">
    <location>
        <begin position="168"/>
        <end position="251"/>
    </location>
</feature>
<proteinExistence type="predicted"/>
<evidence type="ECO:0000313" key="4">
    <source>
        <dbReference type="Proteomes" id="UP001630127"/>
    </source>
</evidence>
<sequence length="287" mass="31702">MLALISLRKQCFILALIALAAIFCCHFGHAQINPMQLAGNALQCFNNKLIYRGCNKEYQLDESGDLDVPCEATSEYCNGPCLSETKSLLNCINKLASNFLFTNRATTQIIGNALDTGCSSYSNQRVEGTFVVGNDYNRPSESCGLKTLNLSSSSPSPNRFQYYAMALIIYLGCNEAFRLNQSGILNIPDNATDQFCKGPCLVETKLLLKCIDKLASTYLFENNARTQDIRNALAAGCSSYTGERGNFDMRGFIQGGSSNSKSLSHIPIRYHALAVVALWYFLLIYHH</sequence>
<keyword evidence="4" id="KW-1185">Reference proteome</keyword>
<dbReference type="Pfam" id="PF24865">
    <property type="entry name" value="DUF7731"/>
    <property type="match status" value="2"/>
</dbReference>
<gene>
    <name evidence="3" type="ORF">ACH5RR_001623</name>
</gene>
<dbReference type="AlphaFoldDB" id="A0ABD3B560"/>
<evidence type="ECO:0000259" key="2">
    <source>
        <dbReference type="Pfam" id="PF24865"/>
    </source>
</evidence>
<evidence type="ECO:0000313" key="3">
    <source>
        <dbReference type="EMBL" id="KAL3538257.1"/>
    </source>
</evidence>